<feature type="compositionally biased region" description="Basic and acidic residues" evidence="11">
    <location>
        <begin position="535"/>
        <end position="554"/>
    </location>
</feature>
<feature type="region of interest" description="Disordered" evidence="11">
    <location>
        <begin position="534"/>
        <end position="554"/>
    </location>
</feature>
<evidence type="ECO:0000256" key="6">
    <source>
        <dbReference type="ARBA" id="ARBA00023069"/>
    </source>
</evidence>
<evidence type="ECO:0000313" key="15">
    <source>
        <dbReference type="Proteomes" id="UP000694522"/>
    </source>
</evidence>
<evidence type="ECO:0000256" key="1">
    <source>
        <dbReference type="ARBA" id="ARBA00004611"/>
    </source>
</evidence>
<dbReference type="PANTHER" id="PTHR21625:SF1">
    <property type="entry name" value="DYNEIN REGULATORY COMPLEX PROTEIN 1"/>
    <property type="match status" value="1"/>
</dbReference>
<feature type="domain" description="Dynein regulatory complex protein 1 C-terminal" evidence="13">
    <location>
        <begin position="561"/>
        <end position="620"/>
    </location>
</feature>
<dbReference type="Proteomes" id="UP000694522">
    <property type="component" value="Unplaced"/>
</dbReference>
<evidence type="ECO:0000313" key="14">
    <source>
        <dbReference type="Ensembl" id="ENSACOP00000007268.1"/>
    </source>
</evidence>
<comment type="function">
    <text evidence="9">Component of the nexin-dynein regulatory complex (N-DRC) a key regulator of ciliary/flagellar motility which maintains the alignment and integrity of the distal axoneme and regulates microtubule sliding in motile axonemes. Plays a critical role in the assembly of N-DRC and also stabilizes the assembly of multiple inner dynein arms and radial spokes. Coassembles with CCDC65/DRC2 to form a central scaffold needed for assembly of the N-DRC and its attachment to the outer doublet microtubules.</text>
</comment>
<dbReference type="GO" id="GO:0003352">
    <property type="term" value="P:regulation of cilium movement"/>
    <property type="evidence" value="ECO:0007669"/>
    <property type="project" value="TreeGrafter"/>
</dbReference>
<feature type="domain" description="Dynein regulatory complex protein 1/2 N-terminal" evidence="12">
    <location>
        <begin position="49"/>
        <end position="150"/>
    </location>
</feature>
<dbReference type="Pfam" id="PF14772">
    <property type="entry name" value="NYD-SP28"/>
    <property type="match status" value="1"/>
</dbReference>
<organism evidence="14 15">
    <name type="scientific">Amazona collaria</name>
    <name type="common">yellow-billed parrot</name>
    <dbReference type="NCBI Taxonomy" id="241587"/>
    <lineage>
        <taxon>Eukaryota</taxon>
        <taxon>Metazoa</taxon>
        <taxon>Chordata</taxon>
        <taxon>Craniata</taxon>
        <taxon>Vertebrata</taxon>
        <taxon>Euteleostomi</taxon>
        <taxon>Archelosauria</taxon>
        <taxon>Archosauria</taxon>
        <taxon>Dinosauria</taxon>
        <taxon>Saurischia</taxon>
        <taxon>Theropoda</taxon>
        <taxon>Coelurosauria</taxon>
        <taxon>Aves</taxon>
        <taxon>Neognathae</taxon>
        <taxon>Neoaves</taxon>
        <taxon>Telluraves</taxon>
        <taxon>Australaves</taxon>
        <taxon>Psittaciformes</taxon>
        <taxon>Psittacidae</taxon>
        <taxon>Amazona</taxon>
    </lineage>
</organism>
<evidence type="ECO:0000256" key="8">
    <source>
        <dbReference type="ARBA" id="ARBA00031554"/>
    </source>
</evidence>
<evidence type="ECO:0000259" key="13">
    <source>
        <dbReference type="Pfam" id="PF14775"/>
    </source>
</evidence>
<sequence>EALGEEGEPKAAKEKEEEQRKSHQQIEESRQRLAKLQFEGMQMVTNIQVAADLRETQRRAENAELKLQRMQKLENEAKSSTQKFAEITSKWALAKDMTIPQDLWQLLNQQQQLCVLLLEQKNKLISELQQELKNKDEQYVQGIKKQSDDIHLLLERMEEQIRTMLKSYRHNFLQIEKAFEEERRELLDNNRKKWEEAIQAHNAQEMEYLSARMRKVEEFEKQLSQLRVQDEEEYNNMKMQLENDVEHLERQLQQMKAVYHLNQEKLEFNLQVLRKRDEENTIIRAKQKRKLNRLHSLLNNLKIKLAKREKQFREEKQSMAADCKRIRVLCKDVQRRMRWGFALADAAKFMEVWLMNEAEAKGLMRKALDADRIIHIQQLGLPWEEPHYWFLNNVGPLGHYKVKRRATKLAAEVLTGVMHSAPITLVAGYPLLLGNALCSTPPPVMSQREANLVPLPPQAIGINSEDDLYQLLDFFLKYKSQEVAASQVGPPGTAVGKSPGVQGRRSRTSEHPGRAERGNSVLTLKSPGLCSLFPRQREGEEKEKDKDKEVLQVRDSSKDGEYWEAVAHVIPETTLKLWDALAAALEDYYEVLKRRAILLTEAAILQQQNSELCLLLKEYLSSSVSHSECPGPGHGFSLPGTEAVAGARANKPFPNQA</sequence>
<dbReference type="InterPro" id="IPR029440">
    <property type="entry name" value="DRC1_C"/>
</dbReference>
<protein>
    <recommendedName>
        <fullName evidence="3">Dynein regulatory complex protein 1</fullName>
    </recommendedName>
    <alternativeName>
        <fullName evidence="8">Coiled-coil domain-containing protein 164</fullName>
    </alternativeName>
</protein>
<reference evidence="14" key="1">
    <citation type="submission" date="2025-08" db="UniProtKB">
        <authorList>
            <consortium name="Ensembl"/>
        </authorList>
    </citation>
    <scope>IDENTIFICATION</scope>
</reference>
<dbReference type="PANTHER" id="PTHR21625">
    <property type="entry name" value="NYD-SP28 PROTEIN"/>
    <property type="match status" value="1"/>
</dbReference>
<comment type="subcellular location">
    <subcellularLocation>
        <location evidence="1">Cytoplasm</location>
        <location evidence="1">Cytoskeleton</location>
        <location evidence="1">Flagellum axoneme</location>
    </subcellularLocation>
</comment>
<keyword evidence="7" id="KW-0966">Cell projection</keyword>
<dbReference type="InterPro" id="IPR039750">
    <property type="entry name" value="DRC1/DRC2"/>
</dbReference>
<keyword evidence="15" id="KW-1185">Reference proteome</keyword>
<feature type="compositionally biased region" description="Basic and acidic residues" evidence="11">
    <location>
        <begin position="507"/>
        <end position="517"/>
    </location>
</feature>
<dbReference type="Ensembl" id="ENSACOT00000007524.1">
    <property type="protein sequence ID" value="ENSACOP00000007268.1"/>
    <property type="gene ID" value="ENSACOG00000005096.1"/>
</dbReference>
<evidence type="ECO:0000256" key="10">
    <source>
        <dbReference type="SAM" id="Coils"/>
    </source>
</evidence>
<feature type="region of interest" description="Disordered" evidence="11">
    <location>
        <begin position="487"/>
        <end position="520"/>
    </location>
</feature>
<evidence type="ECO:0000256" key="2">
    <source>
        <dbReference type="ARBA" id="ARBA00009688"/>
    </source>
</evidence>
<proteinExistence type="inferred from homology"/>
<accession>A0A8B9IUX1</accession>
<evidence type="ECO:0000256" key="7">
    <source>
        <dbReference type="ARBA" id="ARBA00023273"/>
    </source>
</evidence>
<keyword evidence="4" id="KW-0282">Flagellum</keyword>
<dbReference type="GO" id="GO:0060285">
    <property type="term" value="P:cilium-dependent cell motility"/>
    <property type="evidence" value="ECO:0007669"/>
    <property type="project" value="TreeGrafter"/>
</dbReference>
<reference evidence="14" key="2">
    <citation type="submission" date="2025-09" db="UniProtKB">
        <authorList>
            <consortium name="Ensembl"/>
        </authorList>
    </citation>
    <scope>IDENTIFICATION</scope>
</reference>
<name>A0A8B9IUX1_9PSIT</name>
<dbReference type="InterPro" id="IPR039505">
    <property type="entry name" value="DRC1/2_N"/>
</dbReference>
<dbReference type="Pfam" id="PF14775">
    <property type="entry name" value="NYD-SP28_assoc"/>
    <property type="match status" value="1"/>
</dbReference>
<evidence type="ECO:0000256" key="4">
    <source>
        <dbReference type="ARBA" id="ARBA00022846"/>
    </source>
</evidence>
<evidence type="ECO:0000256" key="3">
    <source>
        <dbReference type="ARBA" id="ARBA00013815"/>
    </source>
</evidence>
<feature type="compositionally biased region" description="Basic and acidic residues" evidence="11">
    <location>
        <begin position="7"/>
        <end position="30"/>
    </location>
</feature>
<evidence type="ECO:0000256" key="5">
    <source>
        <dbReference type="ARBA" id="ARBA00023054"/>
    </source>
</evidence>
<feature type="coiled-coil region" evidence="10">
    <location>
        <begin position="118"/>
        <end position="145"/>
    </location>
</feature>
<comment type="similarity">
    <text evidence="2">Belongs to the DRC1 family.</text>
</comment>
<feature type="region of interest" description="Disordered" evidence="11">
    <location>
        <begin position="1"/>
        <end position="30"/>
    </location>
</feature>
<dbReference type="GO" id="GO:0070286">
    <property type="term" value="P:axonemal dynein complex assembly"/>
    <property type="evidence" value="ECO:0007669"/>
    <property type="project" value="InterPro"/>
</dbReference>
<keyword evidence="5 10" id="KW-0175">Coiled coil</keyword>
<dbReference type="GO" id="GO:0005858">
    <property type="term" value="C:axonemal dynein complex"/>
    <property type="evidence" value="ECO:0007669"/>
    <property type="project" value="InterPro"/>
</dbReference>
<dbReference type="AlphaFoldDB" id="A0A8B9IUX1"/>
<evidence type="ECO:0000256" key="11">
    <source>
        <dbReference type="SAM" id="MobiDB-lite"/>
    </source>
</evidence>
<feature type="coiled-coil region" evidence="10">
    <location>
        <begin position="177"/>
        <end position="318"/>
    </location>
</feature>
<evidence type="ECO:0000259" key="12">
    <source>
        <dbReference type="Pfam" id="PF14772"/>
    </source>
</evidence>
<evidence type="ECO:0000256" key="9">
    <source>
        <dbReference type="ARBA" id="ARBA00046115"/>
    </source>
</evidence>
<keyword evidence="6" id="KW-0969">Cilium</keyword>